<dbReference type="EMBL" id="LBUX01000029">
    <property type="protein sequence ID" value="KKQ73662.1"/>
    <property type="molecule type" value="Genomic_DNA"/>
</dbReference>
<evidence type="ECO:0000313" key="2">
    <source>
        <dbReference type="EMBL" id="KKQ73662.1"/>
    </source>
</evidence>
<evidence type="ECO:0000256" key="1">
    <source>
        <dbReference type="SAM" id="Phobius"/>
    </source>
</evidence>
<sequence>MKDVLGLAYDVVTMPAALFVIFIGDQLGWHMKVKPNKPIY</sequence>
<gene>
    <name evidence="2" type="ORF">US94_C0029G0007</name>
</gene>
<dbReference type="Proteomes" id="UP000034498">
    <property type="component" value="Unassembled WGS sequence"/>
</dbReference>
<keyword evidence="1" id="KW-0472">Membrane</keyword>
<evidence type="ECO:0000313" key="3">
    <source>
        <dbReference type="Proteomes" id="UP000034498"/>
    </source>
</evidence>
<keyword evidence="1" id="KW-1133">Transmembrane helix</keyword>
<reference evidence="2 3" key="1">
    <citation type="journal article" date="2015" name="Nature">
        <title>rRNA introns, odd ribosomes, and small enigmatic genomes across a large radiation of phyla.</title>
        <authorList>
            <person name="Brown C.T."/>
            <person name="Hug L.A."/>
            <person name="Thomas B.C."/>
            <person name="Sharon I."/>
            <person name="Castelle C.J."/>
            <person name="Singh A."/>
            <person name="Wilkins M.J."/>
            <person name="Williams K.H."/>
            <person name="Banfield J.F."/>
        </authorList>
    </citation>
    <scope>NUCLEOTIDE SEQUENCE [LARGE SCALE GENOMIC DNA]</scope>
</reference>
<proteinExistence type="predicted"/>
<dbReference type="STRING" id="1618336.US94_C0029G0007"/>
<dbReference type="AlphaFoldDB" id="A0A0G0K4F3"/>
<keyword evidence="1" id="KW-0812">Transmembrane</keyword>
<accession>A0A0G0K4F3</accession>
<name>A0A0G0K4F3_9BACT</name>
<organism evidence="2 3">
    <name type="scientific">Berkelbacteria bacterium GW2011_GWB1_38_5</name>
    <dbReference type="NCBI Taxonomy" id="1618336"/>
    <lineage>
        <taxon>Bacteria</taxon>
        <taxon>Candidatus Berkelbacteria</taxon>
    </lineage>
</organism>
<comment type="caution">
    <text evidence="2">The sequence shown here is derived from an EMBL/GenBank/DDBJ whole genome shotgun (WGS) entry which is preliminary data.</text>
</comment>
<protein>
    <submittedName>
        <fullName evidence="2">Uncharacterized protein</fullName>
    </submittedName>
</protein>
<feature type="transmembrane region" description="Helical" evidence="1">
    <location>
        <begin position="6"/>
        <end position="24"/>
    </location>
</feature>